<dbReference type="AlphaFoldDB" id="A0A7R8WSU7"/>
<gene>
    <name evidence="1" type="ORF">CTOB1V02_LOCUS12467</name>
</gene>
<organism evidence="1">
    <name type="scientific">Cyprideis torosa</name>
    <dbReference type="NCBI Taxonomy" id="163714"/>
    <lineage>
        <taxon>Eukaryota</taxon>
        <taxon>Metazoa</taxon>
        <taxon>Ecdysozoa</taxon>
        <taxon>Arthropoda</taxon>
        <taxon>Crustacea</taxon>
        <taxon>Oligostraca</taxon>
        <taxon>Ostracoda</taxon>
        <taxon>Podocopa</taxon>
        <taxon>Podocopida</taxon>
        <taxon>Cytherocopina</taxon>
        <taxon>Cytheroidea</taxon>
        <taxon>Cytherideidae</taxon>
        <taxon>Cyprideis</taxon>
    </lineage>
</organism>
<name>A0A7R8WSU7_9CRUS</name>
<protein>
    <submittedName>
        <fullName evidence="1">Uncharacterized protein</fullName>
    </submittedName>
</protein>
<dbReference type="EMBL" id="OB669377">
    <property type="protein sequence ID" value="CAD7234651.1"/>
    <property type="molecule type" value="Genomic_DNA"/>
</dbReference>
<reference evidence="1" key="1">
    <citation type="submission" date="2020-11" db="EMBL/GenBank/DDBJ databases">
        <authorList>
            <person name="Tran Van P."/>
        </authorList>
    </citation>
    <scope>NUCLEOTIDE SEQUENCE</scope>
</reference>
<proteinExistence type="predicted"/>
<sequence>MKLVFCFLCICAWIFTPGTPEKTTFKFLDSCLQQNCGPVMNKAPYPANEDFTDALITDSWSLLSCVANSCFRDDNLRKNRNIWAASAPSNRWW</sequence>
<accession>A0A7R8WSU7</accession>
<evidence type="ECO:0000313" key="1">
    <source>
        <dbReference type="EMBL" id="CAD7234651.1"/>
    </source>
</evidence>